<keyword evidence="5" id="KW-0119">Carbohydrate metabolism</keyword>
<comment type="caution">
    <text evidence="10">The sequence shown here is derived from an EMBL/GenBank/DDBJ whole genome shotgun (WGS) entry which is preliminary data.</text>
</comment>
<comment type="similarity">
    <text evidence="1 9">Belongs to the glycosyl hydrolase 1 family.</text>
</comment>
<keyword evidence="11" id="KW-1185">Reference proteome</keyword>
<evidence type="ECO:0000256" key="1">
    <source>
        <dbReference type="ARBA" id="ARBA00010838"/>
    </source>
</evidence>
<gene>
    <name evidence="10" type="ORF">C7402_10712</name>
</gene>
<keyword evidence="3 9" id="KW-0378">Hydrolase</keyword>
<dbReference type="Gene3D" id="3.20.20.80">
    <property type="entry name" value="Glycosidases"/>
    <property type="match status" value="1"/>
</dbReference>
<dbReference type="PANTHER" id="PTHR10353:SF36">
    <property type="entry name" value="LP05116P"/>
    <property type="match status" value="1"/>
</dbReference>
<sequence>MTQDTVTLPHATADADVAEFAAIADDPFTPPAGSALWRRDFLLGAATASYQIEGAVNEDGRLPSIWDTFSATPGKVLAGDTGAVACDHYHRWEADLDLLTRLNFEAYRFSIAWPRVMDEAGRPNAKGIAFYKRLLERLKEKGIRTFATLYHWDLPQHLEDRGGWLNRDTAYRFADYADLMSRELSGLVDAWMTLNEPWCSAYLGYGNGHHAPGLANGRYATQAMHHLLLGHGLATSALRANDPASAKGIVANVGRGTPDSPSEADVRAARRFEVQHNAWILDPLLKGEYPEELFALWPGAEPLVLEGDMETIAAPLDFLGINYYFRTNVKSDGANGFIEVPLEGVERTQMGWEVHPDGLRDLLIGFSRTYENLPPVYITENGMASDDRVRDGQVDDAQRIAFLKRHLAAVDAAIAAGVDVRGYFVWSLLDNFEWAFGYERRFGVVHVDYDTQVRTPKRSAELIARFLARRRALDGA</sequence>
<evidence type="ECO:0000256" key="5">
    <source>
        <dbReference type="ARBA" id="ARBA00023277"/>
    </source>
</evidence>
<reference evidence="10 11" key="1">
    <citation type="submission" date="2018-05" db="EMBL/GenBank/DDBJ databases">
        <title>Genomic Encyclopedia of Type Strains, Phase IV (KMG-V): Genome sequencing to study the core and pangenomes of soil and plant-associated prokaryotes.</title>
        <authorList>
            <person name="Whitman W."/>
        </authorList>
    </citation>
    <scope>NUCLEOTIDE SEQUENCE [LARGE SCALE GENOMIC DNA]</scope>
    <source>
        <strain evidence="10 11">SCZa-39</strain>
    </source>
</reference>
<accession>A0ABX5KS13</accession>
<evidence type="ECO:0000313" key="10">
    <source>
        <dbReference type="EMBL" id="PVX83106.1"/>
    </source>
</evidence>
<name>A0ABX5KS13_9BURK</name>
<dbReference type="NCBIfam" id="TIGR03356">
    <property type="entry name" value="BGL"/>
    <property type="match status" value="1"/>
</dbReference>
<dbReference type="Pfam" id="PF00232">
    <property type="entry name" value="Glyco_hydro_1"/>
    <property type="match status" value="1"/>
</dbReference>
<dbReference type="InterPro" id="IPR017736">
    <property type="entry name" value="Glyco_hydro_1_beta-glucosidase"/>
</dbReference>
<protein>
    <recommendedName>
        <fullName evidence="2 9">Beta-glucosidase</fullName>
        <ecNumber evidence="2 9">3.2.1.21</ecNumber>
    </recommendedName>
</protein>
<keyword evidence="4" id="KW-0136">Cellulose degradation</keyword>
<evidence type="ECO:0000256" key="2">
    <source>
        <dbReference type="ARBA" id="ARBA00012744"/>
    </source>
</evidence>
<evidence type="ECO:0000256" key="8">
    <source>
        <dbReference type="PROSITE-ProRule" id="PRU10055"/>
    </source>
</evidence>
<keyword evidence="7" id="KW-0624">Polysaccharide degradation</keyword>
<dbReference type="PRINTS" id="PR00131">
    <property type="entry name" value="GLHYDRLASE1"/>
</dbReference>
<comment type="catalytic activity">
    <reaction evidence="9">
        <text>Hydrolysis of terminal, non-reducing beta-D-glucosyl residues with release of beta-D-glucose.</text>
        <dbReference type="EC" id="3.2.1.21"/>
    </reaction>
</comment>
<dbReference type="Proteomes" id="UP000245712">
    <property type="component" value="Unassembled WGS sequence"/>
</dbReference>
<dbReference type="InterPro" id="IPR001360">
    <property type="entry name" value="Glyco_hydro_1"/>
</dbReference>
<dbReference type="InterPro" id="IPR017853">
    <property type="entry name" value="GH"/>
</dbReference>
<evidence type="ECO:0000256" key="7">
    <source>
        <dbReference type="ARBA" id="ARBA00023326"/>
    </source>
</evidence>
<evidence type="ECO:0000256" key="3">
    <source>
        <dbReference type="ARBA" id="ARBA00022801"/>
    </source>
</evidence>
<evidence type="ECO:0000313" key="11">
    <source>
        <dbReference type="Proteomes" id="UP000245712"/>
    </source>
</evidence>
<dbReference type="PROSITE" id="PS00572">
    <property type="entry name" value="GLYCOSYL_HYDROL_F1_1"/>
    <property type="match status" value="1"/>
</dbReference>
<evidence type="ECO:0000256" key="9">
    <source>
        <dbReference type="RuleBase" id="RU361175"/>
    </source>
</evidence>
<dbReference type="InterPro" id="IPR018120">
    <property type="entry name" value="Glyco_hydro_1_AS"/>
</dbReference>
<evidence type="ECO:0000256" key="4">
    <source>
        <dbReference type="ARBA" id="ARBA00023001"/>
    </source>
</evidence>
<dbReference type="PANTHER" id="PTHR10353">
    <property type="entry name" value="GLYCOSYL HYDROLASE"/>
    <property type="match status" value="1"/>
</dbReference>
<keyword evidence="6 9" id="KW-0326">Glycosidase</keyword>
<dbReference type="EC" id="3.2.1.21" evidence="2 9"/>
<organism evidence="10 11">
    <name type="scientific">Paraburkholderia unamae</name>
    <dbReference type="NCBI Taxonomy" id="219649"/>
    <lineage>
        <taxon>Bacteria</taxon>
        <taxon>Pseudomonadati</taxon>
        <taxon>Pseudomonadota</taxon>
        <taxon>Betaproteobacteria</taxon>
        <taxon>Burkholderiales</taxon>
        <taxon>Burkholderiaceae</taxon>
        <taxon>Paraburkholderia</taxon>
    </lineage>
</organism>
<feature type="active site" description="Nucleophile" evidence="8">
    <location>
        <position position="380"/>
    </location>
</feature>
<proteinExistence type="inferred from homology"/>
<dbReference type="EMBL" id="QEOB01000007">
    <property type="protein sequence ID" value="PVX83106.1"/>
    <property type="molecule type" value="Genomic_DNA"/>
</dbReference>
<evidence type="ECO:0000256" key="6">
    <source>
        <dbReference type="ARBA" id="ARBA00023295"/>
    </source>
</evidence>
<dbReference type="SUPFAM" id="SSF51445">
    <property type="entry name" value="(Trans)glycosidases"/>
    <property type="match status" value="1"/>
</dbReference>